<dbReference type="Proteomes" id="UP000292958">
    <property type="component" value="Unassembled WGS sequence"/>
</dbReference>
<dbReference type="AlphaFoldDB" id="A0A4Q7YQB4"/>
<name>A0A4Q7YQB4_9BACT</name>
<dbReference type="GO" id="GO:0051536">
    <property type="term" value="F:iron-sulfur cluster binding"/>
    <property type="evidence" value="ECO:0007669"/>
    <property type="project" value="InterPro"/>
</dbReference>
<dbReference type="EMBL" id="SHKW01000001">
    <property type="protein sequence ID" value="RZU38935.1"/>
    <property type="molecule type" value="Genomic_DNA"/>
</dbReference>
<dbReference type="InterPro" id="IPR001075">
    <property type="entry name" value="NIF_FeS_clus_asmbl_NifU_C"/>
</dbReference>
<keyword evidence="4" id="KW-1185">Reference proteome</keyword>
<accession>A0A4Q7YQB4</accession>
<comment type="caution">
    <text evidence="3">The sequence shown here is derived from an EMBL/GenBank/DDBJ whole genome shotgun (WGS) entry which is preliminary data.</text>
</comment>
<proteinExistence type="inferred from homology"/>
<sequence length="193" mass="20839">MAAAYQTGVRAEVVGTIALPQRGEFRLQTDRVEKLAARLEDARDPETRAAALDLVQSVVELHGAALQRLVDSLMQTPAGERVLSEALENDLVSSMLLLHNLHPDDIETRVRRGIEKVRPYLKSHGGDVEFAGVRDGIVHLRLQGTCGSCPSSSITLKNAVEDALYEAAPDIIEIVSENVAASSHSGPQLVSLK</sequence>
<dbReference type="PANTHER" id="PTHR11178:SF25">
    <property type="entry name" value="NIFU-LIKE PROTEIN 3, CHLOROPLASTIC"/>
    <property type="match status" value="1"/>
</dbReference>
<dbReference type="InterPro" id="IPR034904">
    <property type="entry name" value="FSCA_dom_sf"/>
</dbReference>
<dbReference type="GO" id="GO:0016226">
    <property type="term" value="P:iron-sulfur cluster assembly"/>
    <property type="evidence" value="ECO:0007669"/>
    <property type="project" value="InterPro"/>
</dbReference>
<evidence type="ECO:0000256" key="1">
    <source>
        <dbReference type="ARBA" id="ARBA00006420"/>
    </source>
</evidence>
<protein>
    <submittedName>
        <fullName evidence="3">Fe-S cluster biogenesis protein NfuA</fullName>
    </submittedName>
</protein>
<dbReference type="Pfam" id="PF01106">
    <property type="entry name" value="NifU"/>
    <property type="match status" value="1"/>
</dbReference>
<dbReference type="GO" id="GO:0005506">
    <property type="term" value="F:iron ion binding"/>
    <property type="evidence" value="ECO:0007669"/>
    <property type="project" value="InterPro"/>
</dbReference>
<dbReference type="SUPFAM" id="SSF117916">
    <property type="entry name" value="Fe-S cluster assembly (FSCA) domain-like"/>
    <property type="match status" value="1"/>
</dbReference>
<gene>
    <name evidence="3" type="ORF">BDD14_0245</name>
</gene>
<evidence type="ECO:0000313" key="3">
    <source>
        <dbReference type="EMBL" id="RZU38935.1"/>
    </source>
</evidence>
<evidence type="ECO:0000259" key="2">
    <source>
        <dbReference type="Pfam" id="PF01106"/>
    </source>
</evidence>
<organism evidence="3 4">
    <name type="scientific">Edaphobacter modestus</name>
    <dbReference type="NCBI Taxonomy" id="388466"/>
    <lineage>
        <taxon>Bacteria</taxon>
        <taxon>Pseudomonadati</taxon>
        <taxon>Acidobacteriota</taxon>
        <taxon>Terriglobia</taxon>
        <taxon>Terriglobales</taxon>
        <taxon>Acidobacteriaceae</taxon>
        <taxon>Edaphobacter</taxon>
    </lineage>
</organism>
<dbReference type="RefSeq" id="WP_165419860.1">
    <property type="nucleotide sequence ID" value="NZ_SHKW01000001.1"/>
</dbReference>
<evidence type="ECO:0000313" key="4">
    <source>
        <dbReference type="Proteomes" id="UP000292958"/>
    </source>
</evidence>
<dbReference type="Gene3D" id="3.30.300.130">
    <property type="entry name" value="Fe-S cluster assembly (FSCA)"/>
    <property type="match status" value="1"/>
</dbReference>
<reference evidence="3 4" key="1">
    <citation type="submission" date="2019-02" db="EMBL/GenBank/DDBJ databases">
        <title>Genomic Encyclopedia of Archaeal and Bacterial Type Strains, Phase II (KMG-II): from individual species to whole genera.</title>
        <authorList>
            <person name="Goeker M."/>
        </authorList>
    </citation>
    <scope>NUCLEOTIDE SEQUENCE [LARGE SCALE GENOMIC DNA]</scope>
    <source>
        <strain evidence="3 4">DSM 18101</strain>
    </source>
</reference>
<dbReference type="PANTHER" id="PTHR11178">
    <property type="entry name" value="IRON-SULFUR CLUSTER SCAFFOLD PROTEIN NFU-RELATED"/>
    <property type="match status" value="1"/>
</dbReference>
<comment type="similarity">
    <text evidence="1">Belongs to the NifU family.</text>
</comment>
<feature type="domain" description="NIF system FeS cluster assembly NifU C-terminal" evidence="2">
    <location>
        <begin position="112"/>
        <end position="174"/>
    </location>
</feature>